<name>A2EKC2_TRIV3</name>
<organism evidence="1 2">
    <name type="scientific">Trichomonas vaginalis (strain ATCC PRA-98 / G3)</name>
    <dbReference type="NCBI Taxonomy" id="412133"/>
    <lineage>
        <taxon>Eukaryota</taxon>
        <taxon>Metamonada</taxon>
        <taxon>Parabasalia</taxon>
        <taxon>Trichomonadida</taxon>
        <taxon>Trichomonadidae</taxon>
        <taxon>Trichomonas</taxon>
    </lineage>
</organism>
<dbReference type="AlphaFoldDB" id="A2EKC2"/>
<gene>
    <name evidence="1" type="ORF">TVAG_057140</name>
</gene>
<dbReference type="SMR" id="A2EKC2"/>
<reference evidence="1" key="1">
    <citation type="submission" date="2006-10" db="EMBL/GenBank/DDBJ databases">
        <authorList>
            <person name="Amadeo P."/>
            <person name="Zhao Q."/>
            <person name="Wortman J."/>
            <person name="Fraser-Liggett C."/>
            <person name="Carlton J."/>
        </authorList>
    </citation>
    <scope>NUCLEOTIDE SEQUENCE</scope>
    <source>
        <strain evidence="1">G3</strain>
    </source>
</reference>
<evidence type="ECO:0000313" key="2">
    <source>
        <dbReference type="Proteomes" id="UP000001542"/>
    </source>
</evidence>
<sequence length="386" mass="44936">MEVLESFVSNVSLSDVFEVRIGNEPPFKAKCAIKFVFLFIYAKESTKIIFIPDYSPAISFGSKKSGQILMLTPIYDEINSLIFLESEVSTSIDAFFNLSAGAILALDKFYQLFTDFIQIKHHLIGFIPPKIERPIHLVLEKDQILFDDNEIVIYTYQITKRLQFHILDNINDEFSRIKLINYNEDNIRLQLFSEKDVLVLFLAFLVNKYIATEEINNQITKLNSSLSVDGLNETQQEENENKIGSLETKVKINTKKDVKEQIQEEIVQITDNNLIDNSSEKNDKLIQDLKSKLTNYKRKVYTNQDKEPVLEKISPIQEEKQKIFIPENSNFIKSQENLIDLCNNRLKYPYANLSHYFQTQKSIQSCLFLIYHTIQMIHIIFLMLIS</sequence>
<dbReference type="VEuPathDB" id="TrichDB:TVAGG3_0772600"/>
<proteinExistence type="predicted"/>
<accession>A2EKC2</accession>
<dbReference type="RefSeq" id="XP_001319143.1">
    <property type="nucleotide sequence ID" value="XM_001319108.1"/>
</dbReference>
<dbReference type="VEuPathDB" id="TrichDB:TVAG_057140"/>
<evidence type="ECO:0000313" key="1">
    <source>
        <dbReference type="EMBL" id="EAY06920.1"/>
    </source>
</evidence>
<dbReference type="Proteomes" id="UP000001542">
    <property type="component" value="Unassembled WGS sequence"/>
</dbReference>
<dbReference type="EMBL" id="DS113412">
    <property type="protein sequence ID" value="EAY06920.1"/>
    <property type="molecule type" value="Genomic_DNA"/>
</dbReference>
<reference evidence="1" key="2">
    <citation type="journal article" date="2007" name="Science">
        <title>Draft genome sequence of the sexually transmitted pathogen Trichomonas vaginalis.</title>
        <authorList>
            <person name="Carlton J.M."/>
            <person name="Hirt R.P."/>
            <person name="Silva J.C."/>
            <person name="Delcher A.L."/>
            <person name="Schatz M."/>
            <person name="Zhao Q."/>
            <person name="Wortman J.R."/>
            <person name="Bidwell S.L."/>
            <person name="Alsmark U.C.M."/>
            <person name="Besteiro S."/>
            <person name="Sicheritz-Ponten T."/>
            <person name="Noel C.J."/>
            <person name="Dacks J.B."/>
            <person name="Foster P.G."/>
            <person name="Simillion C."/>
            <person name="Van de Peer Y."/>
            <person name="Miranda-Saavedra D."/>
            <person name="Barton G.J."/>
            <person name="Westrop G.D."/>
            <person name="Mueller S."/>
            <person name="Dessi D."/>
            <person name="Fiori P.L."/>
            <person name="Ren Q."/>
            <person name="Paulsen I."/>
            <person name="Zhang H."/>
            <person name="Bastida-Corcuera F.D."/>
            <person name="Simoes-Barbosa A."/>
            <person name="Brown M.T."/>
            <person name="Hayes R.D."/>
            <person name="Mukherjee M."/>
            <person name="Okumura C.Y."/>
            <person name="Schneider R."/>
            <person name="Smith A.J."/>
            <person name="Vanacova S."/>
            <person name="Villalvazo M."/>
            <person name="Haas B.J."/>
            <person name="Pertea M."/>
            <person name="Feldblyum T.V."/>
            <person name="Utterback T.R."/>
            <person name="Shu C.L."/>
            <person name="Osoegawa K."/>
            <person name="de Jong P.J."/>
            <person name="Hrdy I."/>
            <person name="Horvathova L."/>
            <person name="Zubacova Z."/>
            <person name="Dolezal P."/>
            <person name="Malik S.B."/>
            <person name="Logsdon J.M. Jr."/>
            <person name="Henze K."/>
            <person name="Gupta A."/>
            <person name="Wang C.C."/>
            <person name="Dunne R.L."/>
            <person name="Upcroft J.A."/>
            <person name="Upcroft P."/>
            <person name="White O."/>
            <person name="Salzberg S.L."/>
            <person name="Tang P."/>
            <person name="Chiu C.-H."/>
            <person name="Lee Y.-S."/>
            <person name="Embley T.M."/>
            <person name="Coombs G.H."/>
            <person name="Mottram J.C."/>
            <person name="Tachezy J."/>
            <person name="Fraser-Liggett C.M."/>
            <person name="Johnson P.J."/>
        </authorList>
    </citation>
    <scope>NUCLEOTIDE SEQUENCE [LARGE SCALE GENOMIC DNA]</scope>
    <source>
        <strain evidence="1">G3</strain>
    </source>
</reference>
<dbReference type="InParanoid" id="A2EKC2"/>
<keyword evidence="2" id="KW-1185">Reference proteome</keyword>
<protein>
    <submittedName>
        <fullName evidence="1">Uncharacterized protein</fullName>
    </submittedName>
</protein>
<dbReference type="KEGG" id="tva:4764803"/>